<dbReference type="PANTHER" id="PTHR46565">
    <property type="entry name" value="COLD SHOCK DOMAIN PROTEIN 2"/>
    <property type="match status" value="1"/>
</dbReference>
<dbReference type="PROSITE" id="PS51857">
    <property type="entry name" value="CSD_2"/>
    <property type="match status" value="1"/>
</dbReference>
<feature type="domain" description="CSD" evidence="3">
    <location>
        <begin position="28"/>
        <end position="92"/>
    </location>
</feature>
<dbReference type="Gene3D" id="2.40.50.140">
    <property type="entry name" value="Nucleic acid-binding proteins"/>
    <property type="match status" value="1"/>
</dbReference>
<dbReference type="InterPro" id="IPR001932">
    <property type="entry name" value="PPM-type_phosphatase-like_dom"/>
</dbReference>
<evidence type="ECO:0000259" key="2">
    <source>
        <dbReference type="PROSITE" id="PS51746"/>
    </source>
</evidence>
<dbReference type="SMART" id="SM00357">
    <property type="entry name" value="CSP"/>
    <property type="match status" value="1"/>
</dbReference>
<dbReference type="SMART" id="SM00332">
    <property type="entry name" value="PP2Cc"/>
    <property type="match status" value="1"/>
</dbReference>
<dbReference type="Gene3D" id="3.60.40.10">
    <property type="entry name" value="PPM-type phosphatase domain"/>
    <property type="match status" value="1"/>
</dbReference>
<feature type="region of interest" description="Disordered" evidence="1">
    <location>
        <begin position="87"/>
        <end position="110"/>
    </location>
</feature>
<dbReference type="SUPFAM" id="SSF81606">
    <property type="entry name" value="PP2C-like"/>
    <property type="match status" value="1"/>
</dbReference>
<dbReference type="EMBL" id="LSRX01000678">
    <property type="protein sequence ID" value="OLP91153.1"/>
    <property type="molecule type" value="Genomic_DNA"/>
</dbReference>
<feature type="compositionally biased region" description="Basic and acidic residues" evidence="1">
    <location>
        <begin position="432"/>
        <end position="448"/>
    </location>
</feature>
<reference evidence="4 5" key="1">
    <citation type="submission" date="2016-02" db="EMBL/GenBank/DDBJ databases">
        <title>Genome analysis of coral dinoflagellate symbionts highlights evolutionary adaptations to a symbiotic lifestyle.</title>
        <authorList>
            <person name="Aranda M."/>
            <person name="Li Y."/>
            <person name="Liew Y.J."/>
            <person name="Baumgarten S."/>
            <person name="Simakov O."/>
            <person name="Wilson M."/>
            <person name="Piel J."/>
            <person name="Ashoor H."/>
            <person name="Bougouffa S."/>
            <person name="Bajic V.B."/>
            <person name="Ryu T."/>
            <person name="Ravasi T."/>
            <person name="Bayer T."/>
            <person name="Micklem G."/>
            <person name="Kim H."/>
            <person name="Bhak J."/>
            <person name="Lajeunesse T.C."/>
            <person name="Voolstra C.R."/>
        </authorList>
    </citation>
    <scope>NUCLEOTIDE SEQUENCE [LARGE SCALE GENOMIC DNA]</scope>
    <source>
        <strain evidence="4 5">CCMP2467</strain>
    </source>
</reference>
<dbReference type="Proteomes" id="UP000186817">
    <property type="component" value="Unassembled WGS sequence"/>
</dbReference>
<comment type="caution">
    <text evidence="4">The sequence shown here is derived from an EMBL/GenBank/DDBJ whole genome shotgun (WGS) entry which is preliminary data.</text>
</comment>
<dbReference type="Pfam" id="PF00313">
    <property type="entry name" value="CSD"/>
    <property type="match status" value="1"/>
</dbReference>
<proteinExistence type="predicted"/>
<evidence type="ECO:0000259" key="3">
    <source>
        <dbReference type="PROSITE" id="PS51857"/>
    </source>
</evidence>
<dbReference type="PROSITE" id="PS51746">
    <property type="entry name" value="PPM_2"/>
    <property type="match status" value="1"/>
</dbReference>
<name>A0A1Q9D7G3_SYMMI</name>
<evidence type="ECO:0000313" key="5">
    <source>
        <dbReference type="Proteomes" id="UP000186817"/>
    </source>
</evidence>
<dbReference type="InterPro" id="IPR002059">
    <property type="entry name" value="CSP_DNA-bd"/>
</dbReference>
<dbReference type="OrthoDB" id="422005at2759"/>
<dbReference type="InterPro" id="IPR012340">
    <property type="entry name" value="NA-bd_OB-fold"/>
</dbReference>
<keyword evidence="5" id="KW-1185">Reference proteome</keyword>
<protein>
    <submittedName>
        <fullName evidence="4">Cold shock domain-containing protein 4</fullName>
    </submittedName>
</protein>
<dbReference type="PANTHER" id="PTHR46565:SF20">
    <property type="entry name" value="COLD SHOCK DOMAIN-CONTAINING PROTEIN 4"/>
    <property type="match status" value="1"/>
</dbReference>
<gene>
    <name evidence="4" type="primary">CSP4</name>
    <name evidence="4" type="ORF">AK812_SmicGene27208</name>
</gene>
<dbReference type="SUPFAM" id="SSF50249">
    <property type="entry name" value="Nucleic acid-binding proteins"/>
    <property type="match status" value="1"/>
</dbReference>
<accession>A0A1Q9D7G3</accession>
<evidence type="ECO:0000256" key="1">
    <source>
        <dbReference type="SAM" id="MobiDB-lite"/>
    </source>
</evidence>
<dbReference type="OMA" id="KPWCEDV"/>
<sequence length="596" mass="64988">MNPALKRQFEAAAVVDKVVEKQKQARGREIGTVLDYDKGKGFGFILDADKEKIFVHQSQIIAPGFRMLVKDQKVSFLRGENRGKPWCEDVRNPDGTPISQEKPEENSSQLAKKRRQQLKEQWRNFFEIPQYALKGYGESLPATVANQDAFVLGETVPQLGKVFVMAHGCTATVGKGNECATFAKEKLPKFIAKAYEEKPDAEEALKSAFEVLETEFMERAKMKSLTDGAEVTAALFVHALNASGQPCVQLWIANCGASVVALCSHEGVPVRVMEPYTTQKASAALKEVGFNVTDSGKVDVSFAEVGQSRPSQIFRMPASRLIGGRPFKTPRSPVVGQPSVKKVREWRCVAGEEPFLVIFSAEVASVLKDQDVINVALDAWGSPAQGLDGWEAASKAVVRTAQAQGPDRDSLACMALQCWWQEKPLQRLLAKRADKKEAEPEKVNKPVDEPDPSMGQGPVSKFAMKGAKGPAQEVAAMGKSAPKGGESPSFQCPHALRLTLAMSAQLPAAFRQRGCLASAALKILVTSRTKAGRRASGRHLQTWAKARGNNGQRVANPVVALHGSSRAKEPRGNLTKQKVYNAKELWKIDLKSRAAS</sequence>
<evidence type="ECO:0000313" key="4">
    <source>
        <dbReference type="EMBL" id="OLP91153.1"/>
    </source>
</evidence>
<dbReference type="Pfam" id="PF00481">
    <property type="entry name" value="PP2C"/>
    <property type="match status" value="1"/>
</dbReference>
<organism evidence="4 5">
    <name type="scientific">Symbiodinium microadriaticum</name>
    <name type="common">Dinoflagellate</name>
    <name type="synonym">Zooxanthella microadriatica</name>
    <dbReference type="NCBI Taxonomy" id="2951"/>
    <lineage>
        <taxon>Eukaryota</taxon>
        <taxon>Sar</taxon>
        <taxon>Alveolata</taxon>
        <taxon>Dinophyceae</taxon>
        <taxon>Suessiales</taxon>
        <taxon>Symbiodiniaceae</taxon>
        <taxon>Symbiodinium</taxon>
    </lineage>
</organism>
<feature type="domain" description="PPM-type phosphatase" evidence="2">
    <location>
        <begin position="151"/>
        <end position="418"/>
    </location>
</feature>
<feature type="region of interest" description="Disordered" evidence="1">
    <location>
        <begin position="432"/>
        <end position="457"/>
    </location>
</feature>
<dbReference type="AlphaFoldDB" id="A0A1Q9D7G3"/>
<dbReference type="InterPro" id="IPR011129">
    <property type="entry name" value="CSD"/>
</dbReference>
<dbReference type="InterPro" id="IPR036457">
    <property type="entry name" value="PPM-type-like_dom_sf"/>
</dbReference>
<dbReference type="GO" id="GO:0003676">
    <property type="term" value="F:nucleic acid binding"/>
    <property type="evidence" value="ECO:0007669"/>
    <property type="project" value="InterPro"/>
</dbReference>
<dbReference type="CDD" id="cd04458">
    <property type="entry name" value="CSP_CDS"/>
    <property type="match status" value="1"/>
</dbReference>